<dbReference type="RefSeq" id="WP_132972078.1">
    <property type="nucleotide sequence ID" value="NZ_SMFX01000001.1"/>
</dbReference>
<dbReference type="PANTHER" id="PTHR44366:SF1">
    <property type="entry name" value="UDP-N-ACETYLGLUCOSAMINE--PEPTIDE N-ACETYLGLUCOSAMINYLTRANSFERASE 110 KDA SUBUNIT"/>
    <property type="match status" value="1"/>
</dbReference>
<evidence type="ECO:0000256" key="1">
    <source>
        <dbReference type="PROSITE-ProRule" id="PRU00339"/>
    </source>
</evidence>
<accession>A0A4R1HG23</accession>
<organism evidence="3 4">
    <name type="scientific">Thiogranum longum</name>
    <dbReference type="NCBI Taxonomy" id="1537524"/>
    <lineage>
        <taxon>Bacteria</taxon>
        <taxon>Pseudomonadati</taxon>
        <taxon>Pseudomonadota</taxon>
        <taxon>Gammaproteobacteria</taxon>
        <taxon>Chromatiales</taxon>
        <taxon>Ectothiorhodospiraceae</taxon>
        <taxon>Thiogranum</taxon>
    </lineage>
</organism>
<dbReference type="PROSITE" id="PS50005">
    <property type="entry name" value="TPR"/>
    <property type="match status" value="2"/>
</dbReference>
<dbReference type="Pfam" id="PF13432">
    <property type="entry name" value="TPR_16"/>
    <property type="match status" value="2"/>
</dbReference>
<dbReference type="Gene3D" id="1.25.40.10">
    <property type="entry name" value="Tetratricopeptide repeat domain"/>
    <property type="match status" value="2"/>
</dbReference>
<dbReference type="AlphaFoldDB" id="A0A4R1HG23"/>
<sequence length="371" mass="42198">MRLAHWQGKAFAILFLVLAAAWNAAGDSGEASRLYEQAHRLMDEAEGSRAKLLQAAEILSELQQKFPESELSWILAGRLILKAGYINRTNYSEESLKLSVQYFHKALAINPDSLDTMVFSAYPYLYQGDLENAKRRAGVAAEIDPDAVRLLFLQGDIAHKEKDWQEEIRLAKRVLASTDDPLFTGFAYSDLANAYRVTKQYGKAEHYYLKIIELKPDSAWSLINYGSFLVKRGEYDKAIDILNRSMQITESGMGHHLLAKAWYGKGRKLYWEDGKPAEGVKSFKNVLRHDPDHANALYGLGLYYYRKGHQSKDQVELYRAEGYYKRAIEADPEHEQAIAQLARLQKLLGWLKKHPAQKKPVKPFTSPPSQG</sequence>
<reference evidence="3 4" key="1">
    <citation type="submission" date="2019-03" db="EMBL/GenBank/DDBJ databases">
        <title>Genomic Encyclopedia of Type Strains, Phase IV (KMG-IV): sequencing the most valuable type-strain genomes for metagenomic binning, comparative biology and taxonomic classification.</title>
        <authorList>
            <person name="Goeker M."/>
        </authorList>
    </citation>
    <scope>NUCLEOTIDE SEQUENCE [LARGE SCALE GENOMIC DNA]</scope>
    <source>
        <strain evidence="3 4">DSM 19610</strain>
    </source>
</reference>
<dbReference type="InterPro" id="IPR019734">
    <property type="entry name" value="TPR_rpt"/>
</dbReference>
<dbReference type="SUPFAM" id="SSF48452">
    <property type="entry name" value="TPR-like"/>
    <property type="match status" value="2"/>
</dbReference>
<proteinExistence type="predicted"/>
<name>A0A4R1HG23_9GAMM</name>
<feature type="repeat" description="TPR" evidence="1">
    <location>
        <begin position="219"/>
        <end position="252"/>
    </location>
</feature>
<dbReference type="InterPro" id="IPR011990">
    <property type="entry name" value="TPR-like_helical_dom_sf"/>
</dbReference>
<dbReference type="SMART" id="SM00028">
    <property type="entry name" value="TPR"/>
    <property type="match status" value="6"/>
</dbReference>
<keyword evidence="2" id="KW-0732">Signal</keyword>
<feature type="signal peptide" evidence="2">
    <location>
        <begin position="1"/>
        <end position="24"/>
    </location>
</feature>
<dbReference type="EMBL" id="SMFX01000001">
    <property type="protein sequence ID" value="TCK18259.1"/>
    <property type="molecule type" value="Genomic_DNA"/>
</dbReference>
<keyword evidence="4" id="KW-1185">Reference proteome</keyword>
<feature type="chain" id="PRO_5020791028" evidence="2">
    <location>
        <begin position="25"/>
        <end position="371"/>
    </location>
</feature>
<feature type="repeat" description="TPR" evidence="1">
    <location>
        <begin position="185"/>
        <end position="218"/>
    </location>
</feature>
<dbReference type="PANTHER" id="PTHR44366">
    <property type="entry name" value="UDP-N-ACETYLGLUCOSAMINE--PEPTIDE N-ACETYLGLUCOSAMINYLTRANSFERASE 110 KDA SUBUNIT"/>
    <property type="match status" value="1"/>
</dbReference>
<comment type="caution">
    <text evidence="3">The sequence shown here is derived from an EMBL/GenBank/DDBJ whole genome shotgun (WGS) entry which is preliminary data.</text>
</comment>
<gene>
    <name evidence="3" type="ORF">DFR30_1534</name>
</gene>
<evidence type="ECO:0000313" key="4">
    <source>
        <dbReference type="Proteomes" id="UP000295707"/>
    </source>
</evidence>
<dbReference type="GO" id="GO:0097363">
    <property type="term" value="F:protein O-acetylglucosaminyltransferase activity"/>
    <property type="evidence" value="ECO:0007669"/>
    <property type="project" value="TreeGrafter"/>
</dbReference>
<dbReference type="InterPro" id="IPR037919">
    <property type="entry name" value="OGT"/>
</dbReference>
<dbReference type="OrthoDB" id="9812424at2"/>
<protein>
    <submittedName>
        <fullName evidence="3">Tetratricopeptide repeat protein</fullName>
    </submittedName>
</protein>
<evidence type="ECO:0000313" key="3">
    <source>
        <dbReference type="EMBL" id="TCK18259.1"/>
    </source>
</evidence>
<keyword evidence="1" id="KW-0802">TPR repeat</keyword>
<dbReference type="GO" id="GO:0006493">
    <property type="term" value="P:protein O-linked glycosylation"/>
    <property type="evidence" value="ECO:0007669"/>
    <property type="project" value="InterPro"/>
</dbReference>
<dbReference type="Proteomes" id="UP000295707">
    <property type="component" value="Unassembled WGS sequence"/>
</dbReference>
<dbReference type="Pfam" id="PF13431">
    <property type="entry name" value="TPR_17"/>
    <property type="match status" value="1"/>
</dbReference>
<evidence type="ECO:0000256" key="2">
    <source>
        <dbReference type="SAM" id="SignalP"/>
    </source>
</evidence>